<dbReference type="InterPro" id="IPR028994">
    <property type="entry name" value="Integrin_alpha_N"/>
</dbReference>
<evidence type="ECO:0000313" key="3">
    <source>
        <dbReference type="Proteomes" id="UP001649230"/>
    </source>
</evidence>
<gene>
    <name evidence="2" type="ORF">L0M14_27070</name>
</gene>
<dbReference type="PANTHER" id="PTHR44103:SF1">
    <property type="entry name" value="PROPROTEIN CONVERTASE P"/>
    <property type="match status" value="1"/>
</dbReference>
<name>A0ABY3SIV2_9BACL</name>
<dbReference type="Gene3D" id="2.130.10.130">
    <property type="entry name" value="Integrin alpha, N-terminal"/>
    <property type="match status" value="1"/>
</dbReference>
<dbReference type="SUPFAM" id="SSF52317">
    <property type="entry name" value="Class I glutamine amidotransferase-like"/>
    <property type="match status" value="1"/>
</dbReference>
<evidence type="ECO:0000313" key="2">
    <source>
        <dbReference type="EMBL" id="UJF33159.1"/>
    </source>
</evidence>
<dbReference type="RefSeq" id="WP_235119497.1">
    <property type="nucleotide sequence ID" value="NZ_CP090978.1"/>
</dbReference>
<dbReference type="InterPro" id="IPR029062">
    <property type="entry name" value="Class_I_gatase-like"/>
</dbReference>
<sequence length="607" mass="64863">MSKFRLWKLLGGIMFILVVLGAVLFAIPKTDEVKLLYATNGDSYDTAAYGNFEQSLQANLRLERRALSGLSARSLSKYDAVYLDPALKSAADWSKEATILMKYTQNGGHLLLENSYAASFPPEFLGAKEVVTIGKETGAPADSPGISYPPVAYNLQGLQQVFQLFTDTYFKHNTLADLPGFNWGYGLVPDTAQTIVARNGLALCAVQQTGEGSVLLSSSFLPNRYFATGFDMTGGSDPAQGFSEYAAKYKAESKPTPGATYFNKRDLPLNQPSFSFSFAAANMEFRSEMLSYVSKEKLGYSIKKVLGPYGRPAMAFQNHFEAMPAIQQKDGIAWAELLKKYNEVPSFTLVRSSFYWGQWRESITAQLNTGTNEQPQFVGELVGSGYASGLHVMAGGVPLRQALFPEYRDLASAIERPYRAYPAAGDFNGDGRTDLAAGSADGFVYLYTNQGPDPAAYTSEPPPVGLALPDTFGAAQKLMLASGRPLQLSSYTTVHAADVNGDGRTDLIVSDESGAVLALPQLTGGSFGEPAAVRAGGKPLTLPGGAAAVAVADVNGDGGLDLAAGDAAGRVYLYCKAAAQPALIWQRAASCSSCPRGGRMPRLRCAT</sequence>
<protein>
    <submittedName>
        <fullName evidence="2">VCBS repeat-containing protein</fullName>
    </submittedName>
</protein>
<organism evidence="2 3">
    <name type="scientific">Paenibacillus hexagrammi</name>
    <dbReference type="NCBI Taxonomy" id="2908839"/>
    <lineage>
        <taxon>Bacteria</taxon>
        <taxon>Bacillati</taxon>
        <taxon>Bacillota</taxon>
        <taxon>Bacilli</taxon>
        <taxon>Bacillales</taxon>
        <taxon>Paenibacillaceae</taxon>
        <taxon>Paenibacillus</taxon>
    </lineage>
</organism>
<dbReference type="EMBL" id="CP090978">
    <property type="protein sequence ID" value="UJF33159.1"/>
    <property type="molecule type" value="Genomic_DNA"/>
</dbReference>
<dbReference type="InterPro" id="IPR013517">
    <property type="entry name" value="FG-GAP"/>
</dbReference>
<dbReference type="Pfam" id="PF13517">
    <property type="entry name" value="FG-GAP_3"/>
    <property type="match status" value="1"/>
</dbReference>
<accession>A0ABY3SIV2</accession>
<dbReference type="SUPFAM" id="SSF69318">
    <property type="entry name" value="Integrin alpha N-terminal domain"/>
    <property type="match status" value="1"/>
</dbReference>
<evidence type="ECO:0000256" key="1">
    <source>
        <dbReference type="ARBA" id="ARBA00022729"/>
    </source>
</evidence>
<dbReference type="Pfam" id="PF01839">
    <property type="entry name" value="FG-GAP"/>
    <property type="match status" value="1"/>
</dbReference>
<reference evidence="2 3" key="1">
    <citation type="journal article" date="2024" name="Int. J. Syst. Evol. Microbiol.">
        <title>Paenibacillus hexagrammi sp. nov., a novel bacterium isolated from the gut content of Hexagrammos agrammus.</title>
        <authorList>
            <person name="Jung H.K."/>
            <person name="Kim D.G."/>
            <person name="Zin H."/>
            <person name="Park J."/>
            <person name="Jung H."/>
            <person name="Kim Y.O."/>
            <person name="Kong H.J."/>
            <person name="Kim J.W."/>
            <person name="Kim Y.S."/>
        </authorList>
    </citation>
    <scope>NUCLEOTIDE SEQUENCE [LARGE SCALE GENOMIC DNA]</scope>
    <source>
        <strain evidence="2 3">YPD9-1</strain>
    </source>
</reference>
<proteinExistence type="predicted"/>
<dbReference type="Proteomes" id="UP001649230">
    <property type="component" value="Chromosome"/>
</dbReference>
<keyword evidence="3" id="KW-1185">Reference proteome</keyword>
<keyword evidence="1" id="KW-0732">Signal</keyword>
<dbReference type="PANTHER" id="PTHR44103">
    <property type="entry name" value="PROPROTEIN CONVERTASE P"/>
    <property type="match status" value="1"/>
</dbReference>